<dbReference type="Gene3D" id="3.40.605.10">
    <property type="entry name" value="Aldehyde Dehydrogenase, Chain A, domain 1"/>
    <property type="match status" value="1"/>
</dbReference>
<sequence length="504" mass="53784">MTDISVPPASAAARTIDVEDPARGTTIGSIPVLDERAVQELAARARMAQVGWHGAGFAARAGVMDRARAWLIENSERMSTTISSETGKTFEDSQLEISIAAQSLKFWSKNSEGYLADEKVGSFTPFTVGKKTVVRYEPVGLVGVIGPWNYPLVNAFCDCVPALMAGNSVLLKPSEVTPLTALLTAEMLEVSGMPKDVFSVATGDGETGGAIVDAADYVMFTGSTKTGKAVMKRAADTLTQVSLELGGKDPMIVCADADLDRAANAAAYYGLLNGGQVCISVERVYVEAPVHDEFVAKLVKNVKELRQGVPGAPGTVEVGAVTFPPQIDLVEQHVQDAVAQGAKVEVGGHRGPGPGRFFEPTVLTGVTHQMRCMREETFGPTIPVMAVADVEEAIRMANDSEYGLQGSVFTKDVAKGEAIARRIEAGAVLVNDALLNYAVMDAPMGGWKTSGVGSRHGANGIRKYCKTQTIVSQPFVMKKDLNMYPYKPWRSNLLGRVVKAFYGR</sequence>
<comment type="similarity">
    <text evidence="1 3 5">Belongs to the aldehyde dehydrogenase family.</text>
</comment>
<evidence type="ECO:0000256" key="5">
    <source>
        <dbReference type="RuleBase" id="RU003345"/>
    </source>
</evidence>
<dbReference type="SUPFAM" id="SSF53720">
    <property type="entry name" value="ALDH-like"/>
    <property type="match status" value="1"/>
</dbReference>
<accession>A0ABY5DRF7</accession>
<gene>
    <name evidence="7" type="ORF">NBH00_19455</name>
</gene>
<evidence type="ECO:0000256" key="2">
    <source>
        <dbReference type="ARBA" id="ARBA00023002"/>
    </source>
</evidence>
<evidence type="ECO:0000256" key="4">
    <source>
        <dbReference type="PROSITE-ProRule" id="PRU10007"/>
    </source>
</evidence>
<dbReference type="Pfam" id="PF00171">
    <property type="entry name" value="Aldedh"/>
    <property type="match status" value="1"/>
</dbReference>
<dbReference type="PROSITE" id="PS00687">
    <property type="entry name" value="ALDEHYDE_DEHYDR_GLU"/>
    <property type="match status" value="1"/>
</dbReference>
<proteinExistence type="inferred from homology"/>
<name>A0ABY5DRF7_9ACTN</name>
<keyword evidence="2 3" id="KW-0560">Oxidoreductase</keyword>
<dbReference type="InterPro" id="IPR012394">
    <property type="entry name" value="Aldehyde_DH_NAD(P)"/>
</dbReference>
<feature type="domain" description="Aldehyde dehydrogenase" evidence="6">
    <location>
        <begin position="12"/>
        <end position="470"/>
    </location>
</feature>
<dbReference type="PANTHER" id="PTHR11699">
    <property type="entry name" value="ALDEHYDE DEHYDROGENASE-RELATED"/>
    <property type="match status" value="1"/>
</dbReference>
<dbReference type="CDD" id="cd07099">
    <property type="entry name" value="ALDH_DDALDH"/>
    <property type="match status" value="1"/>
</dbReference>
<dbReference type="Proteomes" id="UP001056035">
    <property type="component" value="Chromosome"/>
</dbReference>
<reference evidence="7 8" key="1">
    <citation type="submission" date="2022-06" db="EMBL/GenBank/DDBJ databases">
        <title>Paraconexibacter antarcticus.</title>
        <authorList>
            <person name="Kim C.S."/>
        </authorList>
    </citation>
    <scope>NUCLEOTIDE SEQUENCE [LARGE SCALE GENOMIC DNA]</scope>
    <source>
        <strain evidence="7 8">02-257</strain>
    </source>
</reference>
<dbReference type="PIRSF" id="PIRSF036492">
    <property type="entry name" value="ALDH"/>
    <property type="match status" value="1"/>
</dbReference>
<evidence type="ECO:0000256" key="3">
    <source>
        <dbReference type="PIRNR" id="PIRNR036492"/>
    </source>
</evidence>
<evidence type="ECO:0000313" key="8">
    <source>
        <dbReference type="Proteomes" id="UP001056035"/>
    </source>
</evidence>
<organism evidence="7 8">
    <name type="scientific">Paraconexibacter antarcticus</name>
    <dbReference type="NCBI Taxonomy" id="2949664"/>
    <lineage>
        <taxon>Bacteria</taxon>
        <taxon>Bacillati</taxon>
        <taxon>Actinomycetota</taxon>
        <taxon>Thermoleophilia</taxon>
        <taxon>Solirubrobacterales</taxon>
        <taxon>Paraconexibacteraceae</taxon>
        <taxon>Paraconexibacter</taxon>
    </lineage>
</organism>
<dbReference type="InterPro" id="IPR016162">
    <property type="entry name" value="Ald_DH_N"/>
</dbReference>
<protein>
    <recommendedName>
        <fullName evidence="3">Aldehyde dehydrogenase</fullName>
    </recommendedName>
</protein>
<dbReference type="EMBL" id="CP098502">
    <property type="protein sequence ID" value="UTI63511.1"/>
    <property type="molecule type" value="Genomic_DNA"/>
</dbReference>
<dbReference type="InterPro" id="IPR016161">
    <property type="entry name" value="Ald_DH/histidinol_DH"/>
</dbReference>
<dbReference type="InterPro" id="IPR016163">
    <property type="entry name" value="Ald_DH_C"/>
</dbReference>
<evidence type="ECO:0000313" key="7">
    <source>
        <dbReference type="EMBL" id="UTI63511.1"/>
    </source>
</evidence>
<dbReference type="InterPro" id="IPR015590">
    <property type="entry name" value="Aldehyde_DH_dom"/>
</dbReference>
<dbReference type="Gene3D" id="3.40.309.10">
    <property type="entry name" value="Aldehyde Dehydrogenase, Chain A, domain 2"/>
    <property type="match status" value="1"/>
</dbReference>
<dbReference type="RefSeq" id="WP_254570236.1">
    <property type="nucleotide sequence ID" value="NZ_CP098502.1"/>
</dbReference>
<keyword evidence="8" id="KW-1185">Reference proteome</keyword>
<dbReference type="InterPro" id="IPR029510">
    <property type="entry name" value="Ald_DH_CS_GLU"/>
</dbReference>
<feature type="active site" evidence="4">
    <location>
        <position position="244"/>
    </location>
</feature>
<evidence type="ECO:0000259" key="6">
    <source>
        <dbReference type="Pfam" id="PF00171"/>
    </source>
</evidence>
<evidence type="ECO:0000256" key="1">
    <source>
        <dbReference type="ARBA" id="ARBA00009986"/>
    </source>
</evidence>